<evidence type="ECO:0000256" key="1">
    <source>
        <dbReference type="ARBA" id="ARBA00022490"/>
    </source>
</evidence>
<dbReference type="Gene3D" id="1.10.150.290">
    <property type="entry name" value="S-adenosyl-L-methionine-dependent methyltransferases"/>
    <property type="match status" value="1"/>
</dbReference>
<dbReference type="EC" id="2.1.1.144" evidence="5"/>
<dbReference type="SUPFAM" id="SSF53335">
    <property type="entry name" value="S-adenosyl-L-methionine-dependent methyltransferases"/>
    <property type="match status" value="1"/>
</dbReference>
<evidence type="ECO:0000313" key="7">
    <source>
        <dbReference type="EMBL" id="WOB07701.1"/>
    </source>
</evidence>
<dbReference type="HAMAP" id="MF_00560">
    <property type="entry name" value="Tran_acon_Me_trans"/>
    <property type="match status" value="1"/>
</dbReference>
<keyword evidence="4 5" id="KW-0949">S-adenosyl-L-methionine</keyword>
<comment type="similarity">
    <text evidence="5">Belongs to the methyltransferase superfamily. Tam family.</text>
</comment>
<proteinExistence type="inferred from homology"/>
<dbReference type="Proteomes" id="UP001303946">
    <property type="component" value="Chromosome"/>
</dbReference>
<comment type="subcellular location">
    <subcellularLocation>
        <location evidence="5">Cytoplasm</location>
    </subcellularLocation>
</comment>
<dbReference type="Gene3D" id="3.40.50.150">
    <property type="entry name" value="Vaccinia Virus protein VP39"/>
    <property type="match status" value="1"/>
</dbReference>
<dbReference type="InterPro" id="IPR023506">
    <property type="entry name" value="Trans-aconitate_MeTrfase"/>
</dbReference>
<gene>
    <name evidence="5" type="primary">tam</name>
    <name evidence="7" type="ORF">RXV79_22655</name>
</gene>
<keyword evidence="1 5" id="KW-0963">Cytoplasm</keyword>
<reference evidence="7 8" key="1">
    <citation type="submission" date="2023-10" db="EMBL/GenBank/DDBJ databases">
        <title>Bacteria for the degradation of biodegradable plastic PBAT(Polybutylene adipate terephthalate).</title>
        <authorList>
            <person name="Weon H.-Y."/>
            <person name="Yeon J."/>
        </authorList>
    </citation>
    <scope>NUCLEOTIDE SEQUENCE [LARGE SCALE GENOMIC DNA]</scope>
    <source>
        <strain evidence="7 8">SBD 7-3</strain>
    </source>
</reference>
<comment type="catalytic activity">
    <reaction evidence="5">
        <text>trans-aconitate + S-adenosyl-L-methionine = (E)-3-(methoxycarbonyl)pent-2-enedioate + S-adenosyl-L-homocysteine</text>
        <dbReference type="Rhea" id="RHEA:14969"/>
        <dbReference type="ChEBI" id="CHEBI:15708"/>
        <dbReference type="ChEBI" id="CHEBI:57470"/>
        <dbReference type="ChEBI" id="CHEBI:57856"/>
        <dbReference type="ChEBI" id="CHEBI:59789"/>
        <dbReference type="EC" id="2.1.1.144"/>
    </reaction>
</comment>
<dbReference type="InterPro" id="IPR029063">
    <property type="entry name" value="SAM-dependent_MTases_sf"/>
</dbReference>
<dbReference type="InterPro" id="IPR041698">
    <property type="entry name" value="Methyltransf_25"/>
</dbReference>
<keyword evidence="3 5" id="KW-0808">Transferase</keyword>
<dbReference type="InterPro" id="IPR023149">
    <property type="entry name" value="Trans_acon_MeTrfase_C"/>
</dbReference>
<keyword evidence="8" id="KW-1185">Reference proteome</keyword>
<accession>A0ABZ0CT59</accession>
<dbReference type="RefSeq" id="WP_316700356.1">
    <property type="nucleotide sequence ID" value="NZ_CP136336.1"/>
</dbReference>
<protein>
    <recommendedName>
        <fullName evidence="5">Trans-aconitate 2-methyltransferase</fullName>
        <ecNumber evidence="5">2.1.1.144</ecNumber>
    </recommendedName>
</protein>
<evidence type="ECO:0000259" key="6">
    <source>
        <dbReference type="Pfam" id="PF13649"/>
    </source>
</evidence>
<evidence type="ECO:0000256" key="5">
    <source>
        <dbReference type="HAMAP-Rule" id="MF_00560"/>
    </source>
</evidence>
<evidence type="ECO:0000256" key="3">
    <source>
        <dbReference type="ARBA" id="ARBA00022679"/>
    </source>
</evidence>
<organism evidence="7 8">
    <name type="scientific">Piscinibacter gummiphilus</name>
    <dbReference type="NCBI Taxonomy" id="946333"/>
    <lineage>
        <taxon>Bacteria</taxon>
        <taxon>Pseudomonadati</taxon>
        <taxon>Pseudomonadota</taxon>
        <taxon>Betaproteobacteria</taxon>
        <taxon>Burkholderiales</taxon>
        <taxon>Sphaerotilaceae</taxon>
        <taxon>Piscinibacter</taxon>
    </lineage>
</organism>
<dbReference type="EMBL" id="CP136336">
    <property type="protein sequence ID" value="WOB07701.1"/>
    <property type="molecule type" value="Genomic_DNA"/>
</dbReference>
<dbReference type="PANTHER" id="PTHR43861:SF1">
    <property type="entry name" value="TRANS-ACONITATE 2-METHYLTRANSFERASE"/>
    <property type="match status" value="1"/>
</dbReference>
<dbReference type="GO" id="GO:0032259">
    <property type="term" value="P:methylation"/>
    <property type="evidence" value="ECO:0007669"/>
    <property type="project" value="UniProtKB-KW"/>
</dbReference>
<dbReference type="PANTHER" id="PTHR43861">
    <property type="entry name" value="TRANS-ACONITATE 2-METHYLTRANSFERASE-RELATED"/>
    <property type="match status" value="1"/>
</dbReference>
<dbReference type="Pfam" id="PF13649">
    <property type="entry name" value="Methyltransf_25"/>
    <property type="match status" value="1"/>
</dbReference>
<evidence type="ECO:0000313" key="8">
    <source>
        <dbReference type="Proteomes" id="UP001303946"/>
    </source>
</evidence>
<dbReference type="GO" id="GO:0008168">
    <property type="term" value="F:methyltransferase activity"/>
    <property type="evidence" value="ECO:0007669"/>
    <property type="project" value="UniProtKB-KW"/>
</dbReference>
<feature type="domain" description="Methyltransferase" evidence="6">
    <location>
        <begin position="34"/>
        <end position="123"/>
    </location>
</feature>
<name>A0ABZ0CT59_9BURK</name>
<dbReference type="CDD" id="cd02440">
    <property type="entry name" value="AdoMet_MTases"/>
    <property type="match status" value="1"/>
</dbReference>
<sequence>MSWNPSQYLKFEQPRLRPALELLARVSLEAPRTVYDLGCGAGQLSRLMAERWPMAQVIGVDASAAMLEQAGDPLPNLRWQHQDLAGWKADAPADLIYSNAALHWLHDHTALFTHLMQQLVSGGVLAVQMPRNFAAPSHTSIADAVRSGPWGARLEPLLREKKPVEDPAWYYDLLAPLARDIDLWETEYHQVLTGPDPVKEWTKGTWLSTFLNALDDPAEREAFERDYAARVALAYPMRADGTTVFPFRRLFIVARRL</sequence>
<comment type="function">
    <text evidence="5">Catalyzes the S-adenosylmethionine monomethyl esterification of trans-aconitate.</text>
</comment>
<evidence type="ECO:0000256" key="2">
    <source>
        <dbReference type="ARBA" id="ARBA00022603"/>
    </source>
</evidence>
<keyword evidence="2 5" id="KW-0489">Methyltransferase</keyword>
<evidence type="ECO:0000256" key="4">
    <source>
        <dbReference type="ARBA" id="ARBA00022691"/>
    </source>
</evidence>